<dbReference type="EMBL" id="CP023275">
    <property type="protein sequence ID" value="ATB68721.1"/>
    <property type="molecule type" value="Genomic_DNA"/>
</dbReference>
<accession>A0A290HBW9</accession>
<dbReference type="AlphaFoldDB" id="A0A290HBW9"/>
<dbReference type="Proteomes" id="UP000217349">
    <property type="component" value="Chromosome"/>
</dbReference>
<feature type="region of interest" description="Disordered" evidence="1">
    <location>
        <begin position="1"/>
        <end position="64"/>
    </location>
</feature>
<dbReference type="OrthoDB" id="5339632at2"/>
<organism evidence="2 3">
    <name type="scientific">Sulfurospirillum diekertiae</name>
    <dbReference type="NCBI Taxonomy" id="1854492"/>
    <lineage>
        <taxon>Bacteria</taxon>
        <taxon>Pseudomonadati</taxon>
        <taxon>Campylobacterota</taxon>
        <taxon>Epsilonproteobacteria</taxon>
        <taxon>Campylobacterales</taxon>
        <taxon>Sulfurospirillaceae</taxon>
        <taxon>Sulfurospirillum</taxon>
    </lineage>
</organism>
<name>A0A290HBW9_9BACT</name>
<evidence type="ECO:0000313" key="2">
    <source>
        <dbReference type="EMBL" id="ATB68721.1"/>
    </source>
</evidence>
<sequence length="164" mass="18199">MTITDDNRMHIGPIFTDTSTSIAPKKEDSALSSFADELESQLASNNSNNVNPNKPAATEPTESDMMVDEFKKTLGTKGALTFFQDYNNEKIEKMIEEKKAELEDKLGLSADAQPPLTGNARAEALASLDQMLSDFRKQLMDKLNTDTKIDQQNSMLNTFLQKMG</sequence>
<evidence type="ECO:0000256" key="1">
    <source>
        <dbReference type="SAM" id="MobiDB-lite"/>
    </source>
</evidence>
<dbReference type="KEGG" id="sulj:SJPD1_0606"/>
<protein>
    <submittedName>
        <fullName evidence="2">Uncharacterized protein</fullName>
    </submittedName>
</protein>
<evidence type="ECO:0000313" key="3">
    <source>
        <dbReference type="Proteomes" id="UP000217349"/>
    </source>
</evidence>
<proteinExistence type="predicted"/>
<reference evidence="3" key="1">
    <citation type="submission" date="2017-09" db="EMBL/GenBank/DDBJ databases">
        <title>The complete genome of Sulfurospirillum sp. JPD-1.</title>
        <authorList>
            <person name="Goris T."/>
        </authorList>
    </citation>
    <scope>NUCLEOTIDE SEQUENCE [LARGE SCALE GENOMIC DNA]</scope>
    <source>
        <strain evidence="3">JPD-1</strain>
    </source>
</reference>
<feature type="compositionally biased region" description="Low complexity" evidence="1">
    <location>
        <begin position="44"/>
        <end position="53"/>
    </location>
</feature>
<gene>
    <name evidence="2" type="ORF">SJPD1_0606</name>
</gene>
<dbReference type="RefSeq" id="WP_096045900.1">
    <property type="nucleotide sequence ID" value="NZ_CP023275.1"/>
</dbReference>